<accession>A0A0F9CYL1</accession>
<sequence>MFPANPDPMGHADPSLLAVDPSMSYCGMAIAQMVNPLD</sequence>
<name>A0A0F9CYL1_9ZZZZ</name>
<protein>
    <submittedName>
        <fullName evidence="1">Uncharacterized protein</fullName>
    </submittedName>
</protein>
<reference evidence="1" key="1">
    <citation type="journal article" date="2015" name="Nature">
        <title>Complex archaea that bridge the gap between prokaryotes and eukaryotes.</title>
        <authorList>
            <person name="Spang A."/>
            <person name="Saw J.H."/>
            <person name="Jorgensen S.L."/>
            <person name="Zaremba-Niedzwiedzka K."/>
            <person name="Martijn J."/>
            <person name="Lind A.E."/>
            <person name="van Eijk R."/>
            <person name="Schleper C."/>
            <person name="Guy L."/>
            <person name="Ettema T.J."/>
        </authorList>
    </citation>
    <scope>NUCLEOTIDE SEQUENCE</scope>
</reference>
<evidence type="ECO:0000313" key="1">
    <source>
        <dbReference type="EMBL" id="KKL54384.1"/>
    </source>
</evidence>
<feature type="non-terminal residue" evidence="1">
    <location>
        <position position="38"/>
    </location>
</feature>
<proteinExistence type="predicted"/>
<gene>
    <name evidence="1" type="ORF">LCGC14_2265890</name>
</gene>
<comment type="caution">
    <text evidence="1">The sequence shown here is derived from an EMBL/GenBank/DDBJ whole genome shotgun (WGS) entry which is preliminary data.</text>
</comment>
<dbReference type="EMBL" id="LAZR01031217">
    <property type="protein sequence ID" value="KKL54384.1"/>
    <property type="molecule type" value="Genomic_DNA"/>
</dbReference>
<dbReference type="AlphaFoldDB" id="A0A0F9CYL1"/>
<organism evidence="1">
    <name type="scientific">marine sediment metagenome</name>
    <dbReference type="NCBI Taxonomy" id="412755"/>
    <lineage>
        <taxon>unclassified sequences</taxon>
        <taxon>metagenomes</taxon>
        <taxon>ecological metagenomes</taxon>
    </lineage>
</organism>